<dbReference type="Pfam" id="PF00132">
    <property type="entry name" value="Hexapep"/>
    <property type="match status" value="1"/>
</dbReference>
<dbReference type="Gene3D" id="2.160.10.10">
    <property type="entry name" value="Hexapeptide repeat proteins"/>
    <property type="match status" value="1"/>
</dbReference>
<dbReference type="InterPro" id="IPR018357">
    <property type="entry name" value="Hexapep_transf_CS"/>
</dbReference>
<evidence type="ECO:0000313" key="4">
    <source>
        <dbReference type="Proteomes" id="UP000501830"/>
    </source>
</evidence>
<dbReference type="AlphaFoldDB" id="A0A6G7WG95"/>
<dbReference type="InterPro" id="IPR050179">
    <property type="entry name" value="Trans_hexapeptide_repeat"/>
</dbReference>
<dbReference type="PROSITE" id="PS00101">
    <property type="entry name" value="HEXAPEP_TRANSFERASES"/>
    <property type="match status" value="1"/>
</dbReference>
<name>A0A6G7WG95_9LACT</name>
<keyword evidence="1 3" id="KW-0808">Transferase</keyword>
<keyword evidence="4" id="KW-1185">Reference proteome</keyword>
<dbReference type="RefSeq" id="WP_166062280.1">
    <property type="nucleotide sequence ID" value="NZ_CP049889.1"/>
</dbReference>
<evidence type="ECO:0000313" key="3">
    <source>
        <dbReference type="EMBL" id="QIK51229.1"/>
    </source>
</evidence>
<dbReference type="Proteomes" id="UP000501830">
    <property type="component" value="Chromosome"/>
</dbReference>
<dbReference type="KEGG" id="jpo:G7058_03650"/>
<evidence type="ECO:0000256" key="2">
    <source>
        <dbReference type="ARBA" id="ARBA00022737"/>
    </source>
</evidence>
<dbReference type="EMBL" id="CP049889">
    <property type="protein sequence ID" value="QIK51229.1"/>
    <property type="molecule type" value="Genomic_DNA"/>
</dbReference>
<reference evidence="3 4" key="1">
    <citation type="journal article" date="2017" name="Int. J. Syst. Evol. Microbiol.">
        <title>Jeotgalibaca porci sp. nov. and Jeotgalibaca arthritidis sp. nov., isolated from pigs, and emended description of the genus Jeotgalibaca.</title>
        <authorList>
            <person name="Zamora L."/>
            <person name="Perez-Sancho M."/>
            <person name="Dominguez L."/>
            <person name="Fernandez-Garayzabal J.F."/>
            <person name="Vela A.I."/>
        </authorList>
    </citation>
    <scope>NUCLEOTIDE SEQUENCE [LARGE SCALE GENOMIC DNA]</scope>
    <source>
        <strain evidence="3 4">CCUG 69148</strain>
    </source>
</reference>
<dbReference type="PANTHER" id="PTHR43300">
    <property type="entry name" value="ACETYLTRANSFERASE"/>
    <property type="match status" value="1"/>
</dbReference>
<dbReference type="InterPro" id="IPR011004">
    <property type="entry name" value="Trimer_LpxA-like_sf"/>
</dbReference>
<gene>
    <name evidence="3" type="ORF">G7058_03650</name>
</gene>
<dbReference type="InterPro" id="IPR001451">
    <property type="entry name" value="Hexapep"/>
</dbReference>
<organism evidence="3 4">
    <name type="scientific">Jeotgalibaca porci</name>
    <dbReference type="NCBI Taxonomy" id="1868793"/>
    <lineage>
        <taxon>Bacteria</taxon>
        <taxon>Bacillati</taxon>
        <taxon>Bacillota</taxon>
        <taxon>Bacilli</taxon>
        <taxon>Lactobacillales</taxon>
        <taxon>Carnobacteriaceae</taxon>
        <taxon>Jeotgalibaca</taxon>
    </lineage>
</organism>
<dbReference type="GeneID" id="94552360"/>
<keyword evidence="3" id="KW-0012">Acyltransferase</keyword>
<proteinExistence type="predicted"/>
<evidence type="ECO:0000256" key="1">
    <source>
        <dbReference type="ARBA" id="ARBA00022679"/>
    </source>
</evidence>
<accession>A0A6G7WG95</accession>
<keyword evidence="2" id="KW-0677">Repeat</keyword>
<dbReference type="CDD" id="cd04647">
    <property type="entry name" value="LbH_MAT_like"/>
    <property type="match status" value="1"/>
</dbReference>
<dbReference type="SUPFAM" id="SSF51161">
    <property type="entry name" value="Trimeric LpxA-like enzymes"/>
    <property type="match status" value="1"/>
</dbReference>
<protein>
    <submittedName>
        <fullName evidence="3">Acyltransferase</fullName>
    </submittedName>
</protein>
<sequence>MGFKNKITNLRIKFASSPSQRANLIKKHLNLSMGTGCEVYDKVNFGSEPYLIDIGDNVRITKGVSFITHDGGIWVLRNTGTAKDADLFGKIKVGNNVHIGINSVIMPGVSIGDNVIVGVGAVVTKDVASNTIVGGVPARLIRTIDEYFEKNKSRIDYTKHMNNQEKKAYLVNKYKL</sequence>
<dbReference type="GO" id="GO:0016746">
    <property type="term" value="F:acyltransferase activity"/>
    <property type="evidence" value="ECO:0007669"/>
    <property type="project" value="UniProtKB-KW"/>
</dbReference>